<protein>
    <submittedName>
        <fullName evidence="2">Transposase</fullName>
    </submittedName>
</protein>
<sequence>QEIITYKRRKKGRPDNCVTDQGLRFTDDVPVEVIEENVPQLQGEEAEQYEIIDYKVTRRLAQRPGSYVVLEHRRPVLRHKSTQTLTSTPAPAGIFDRSFADVSLLAGMLIDKFVHHLPLHRQHHRMIMSGITISRSTLTLLVKNTIELLRAVYNALLESILASRVVAIDETPIKAGHKEKGKMQNAWFWPIYGLEDEIVFTFSTSKSAKHLEPLLENWQGVLLS</sequence>
<proteinExistence type="predicted"/>
<evidence type="ECO:0000313" key="3">
    <source>
        <dbReference type="Proteomes" id="UP001203338"/>
    </source>
</evidence>
<feature type="domain" description="Transposase IS66 central" evidence="1">
    <location>
        <begin position="98"/>
        <end position="223"/>
    </location>
</feature>
<dbReference type="RefSeq" id="WP_249702031.1">
    <property type="nucleotide sequence ID" value="NZ_JAMFLX010000134.1"/>
</dbReference>
<dbReference type="Proteomes" id="UP001203338">
    <property type="component" value="Unassembled WGS sequence"/>
</dbReference>
<reference evidence="2 3" key="1">
    <citation type="submission" date="2022-05" db="EMBL/GenBank/DDBJ databases">
        <authorList>
            <person name="Park J.-S."/>
        </authorList>
    </citation>
    <scope>NUCLEOTIDE SEQUENCE [LARGE SCALE GENOMIC DNA]</scope>
    <source>
        <strain evidence="2 3">2012CJ34-2</strain>
    </source>
</reference>
<dbReference type="PANTHER" id="PTHR33678">
    <property type="entry name" value="BLL1576 PROTEIN"/>
    <property type="match status" value="1"/>
</dbReference>
<dbReference type="InterPro" id="IPR052344">
    <property type="entry name" value="Transposase-related"/>
</dbReference>
<comment type="caution">
    <text evidence="2">The sequence shown here is derived from an EMBL/GenBank/DDBJ whole genome shotgun (WGS) entry which is preliminary data.</text>
</comment>
<evidence type="ECO:0000313" key="2">
    <source>
        <dbReference type="EMBL" id="MCL6272328.1"/>
    </source>
</evidence>
<accession>A0ABT0PLS8</accession>
<organism evidence="2 3">
    <name type="scientific">Parendozoicomonas callyspongiae</name>
    <dbReference type="NCBI Taxonomy" id="2942213"/>
    <lineage>
        <taxon>Bacteria</taxon>
        <taxon>Pseudomonadati</taxon>
        <taxon>Pseudomonadota</taxon>
        <taxon>Gammaproteobacteria</taxon>
        <taxon>Oceanospirillales</taxon>
        <taxon>Endozoicomonadaceae</taxon>
        <taxon>Parendozoicomonas</taxon>
    </lineage>
</organism>
<dbReference type="InterPro" id="IPR004291">
    <property type="entry name" value="Transposase_IS66_central"/>
</dbReference>
<name>A0ABT0PLS8_9GAMM</name>
<evidence type="ECO:0000259" key="1">
    <source>
        <dbReference type="Pfam" id="PF03050"/>
    </source>
</evidence>
<keyword evidence="3" id="KW-1185">Reference proteome</keyword>
<feature type="non-terminal residue" evidence="2">
    <location>
        <position position="224"/>
    </location>
</feature>
<dbReference type="EMBL" id="JAMFLX010000134">
    <property type="protein sequence ID" value="MCL6272328.1"/>
    <property type="molecule type" value="Genomic_DNA"/>
</dbReference>
<feature type="non-terminal residue" evidence="2">
    <location>
        <position position="1"/>
    </location>
</feature>
<dbReference type="PANTHER" id="PTHR33678:SF1">
    <property type="entry name" value="BLL1576 PROTEIN"/>
    <property type="match status" value="1"/>
</dbReference>
<gene>
    <name evidence="2" type="ORF">M3P05_20640</name>
</gene>
<dbReference type="Pfam" id="PF03050">
    <property type="entry name" value="DDE_Tnp_IS66"/>
    <property type="match status" value="1"/>
</dbReference>